<name>A0A4S3ZVD2_9HYPH</name>
<evidence type="ECO:0000256" key="5">
    <source>
        <dbReference type="ARBA" id="ARBA00023002"/>
    </source>
</evidence>
<dbReference type="InterPro" id="IPR036291">
    <property type="entry name" value="NAD(P)-bd_dom_sf"/>
</dbReference>
<evidence type="ECO:0000256" key="1">
    <source>
        <dbReference type="ARBA" id="ARBA00001947"/>
    </source>
</evidence>
<dbReference type="InterPro" id="IPR011032">
    <property type="entry name" value="GroES-like_sf"/>
</dbReference>
<evidence type="ECO:0000256" key="2">
    <source>
        <dbReference type="ARBA" id="ARBA00008072"/>
    </source>
</evidence>
<dbReference type="SUPFAM" id="SSF51735">
    <property type="entry name" value="NAD(P)-binding Rossmann-fold domains"/>
    <property type="match status" value="1"/>
</dbReference>
<evidence type="ECO:0000256" key="3">
    <source>
        <dbReference type="ARBA" id="ARBA00022723"/>
    </source>
</evidence>
<evidence type="ECO:0000313" key="6">
    <source>
        <dbReference type="EMBL" id="THF49759.1"/>
    </source>
</evidence>
<dbReference type="GO" id="GO:0016491">
    <property type="term" value="F:oxidoreductase activity"/>
    <property type="evidence" value="ECO:0007669"/>
    <property type="project" value="UniProtKB-KW"/>
</dbReference>
<comment type="caution">
    <text evidence="6">The sequence shown here is derived from an EMBL/GenBank/DDBJ whole genome shotgun (WGS) entry which is preliminary data.</text>
</comment>
<dbReference type="Gene3D" id="3.40.50.720">
    <property type="entry name" value="NAD(P)-binding Rossmann-like Domain"/>
    <property type="match status" value="1"/>
</dbReference>
<evidence type="ECO:0000256" key="4">
    <source>
        <dbReference type="ARBA" id="ARBA00022833"/>
    </source>
</evidence>
<dbReference type="AlphaFoldDB" id="A0A4S3ZVD2"/>
<dbReference type="EMBL" id="SSOA01000005">
    <property type="protein sequence ID" value="THF49759.1"/>
    <property type="molecule type" value="Genomic_DNA"/>
</dbReference>
<organism evidence="6 7">
    <name type="scientific">Allorhizobium terrae</name>
    <dbReference type="NCBI Taxonomy" id="1848972"/>
    <lineage>
        <taxon>Bacteria</taxon>
        <taxon>Pseudomonadati</taxon>
        <taxon>Pseudomonadota</taxon>
        <taxon>Alphaproteobacteria</taxon>
        <taxon>Hyphomicrobiales</taxon>
        <taxon>Rhizobiaceae</taxon>
        <taxon>Rhizobium/Agrobacterium group</taxon>
        <taxon>Allorhizobium</taxon>
    </lineage>
</organism>
<comment type="cofactor">
    <cofactor evidence="1">
        <name>Zn(2+)</name>
        <dbReference type="ChEBI" id="CHEBI:29105"/>
    </cofactor>
</comment>
<comment type="similarity">
    <text evidence="2">Belongs to the zinc-containing alcohol dehydrogenase family.</text>
</comment>
<keyword evidence="3" id="KW-0479">Metal-binding</keyword>
<dbReference type="Proteomes" id="UP000310754">
    <property type="component" value="Unassembled WGS sequence"/>
</dbReference>
<dbReference type="PANTHER" id="PTHR43350:SF19">
    <property type="entry name" value="D-GULOSIDE 3-DEHYDROGENASE"/>
    <property type="match status" value="1"/>
</dbReference>
<evidence type="ECO:0000313" key="7">
    <source>
        <dbReference type="Proteomes" id="UP000310754"/>
    </source>
</evidence>
<dbReference type="SUPFAM" id="SSF50129">
    <property type="entry name" value="GroES-like"/>
    <property type="match status" value="1"/>
</dbReference>
<dbReference type="GO" id="GO:0046872">
    <property type="term" value="F:metal ion binding"/>
    <property type="evidence" value="ECO:0007669"/>
    <property type="project" value="UniProtKB-KW"/>
</dbReference>
<sequence>MTSPTMIIARALWFSSQGQCEIRPEVLPALEEGQARVRTLFSGISRGTESLVFQGRVPESEFARMRGPNMAGDFPFPVKYGYAAVGRVEEGPKQWLGKTVFCLHPHQDIFTVPVDRLTILPEALPAQRAVLAANMETALNIVWDAGILPGDNVAVFGAGVVGVLVSFLASQIPGTRVDLLDPNPSRALLAAQFGLNFYPDDPPSETYDVLINASGAPEALTMALNHAGQEARIVEASWYGDTILKLALGGPFHARRLSLLSSQVGTIPPTQRARWTFARRLKKALDLLLDDRLDALISAQTAFDHIAEAYPEIISDPQTLCHRICY</sequence>
<dbReference type="CDD" id="cd08255">
    <property type="entry name" value="2-desacetyl-2-hydroxyethyl_bacteriochlorophyllide_like"/>
    <property type="match status" value="1"/>
</dbReference>
<accession>A0A4S3ZVD2</accession>
<keyword evidence="7" id="KW-1185">Reference proteome</keyword>
<keyword evidence="4" id="KW-0862">Zinc</keyword>
<dbReference type="Gene3D" id="3.90.180.10">
    <property type="entry name" value="Medium-chain alcohol dehydrogenases, catalytic domain"/>
    <property type="match status" value="1"/>
</dbReference>
<reference evidence="6 7" key="1">
    <citation type="submission" date="2019-04" db="EMBL/GenBank/DDBJ databases">
        <title>Rhizobium terrae sp. nov., isolated from a paddy soil.</title>
        <authorList>
            <person name="Lin S.-Y."/>
            <person name="Hameed A."/>
            <person name="Huang H.-I."/>
            <person name="Young C.-C."/>
        </authorList>
    </citation>
    <scope>NUCLEOTIDE SEQUENCE [LARGE SCALE GENOMIC DNA]</scope>
    <source>
        <strain evidence="6 7">CC-HIH110</strain>
    </source>
</reference>
<proteinExistence type="inferred from homology"/>
<keyword evidence="5" id="KW-0560">Oxidoreductase</keyword>
<protein>
    <submittedName>
        <fullName evidence="6">Zinc-binding alcohol dehydrogenase</fullName>
    </submittedName>
</protein>
<dbReference type="PANTHER" id="PTHR43350">
    <property type="entry name" value="NAD-DEPENDENT ALCOHOL DEHYDROGENASE"/>
    <property type="match status" value="1"/>
</dbReference>
<gene>
    <name evidence="6" type="ORF">E6C51_11730</name>
</gene>